<evidence type="ECO:0000313" key="4">
    <source>
        <dbReference type="Proteomes" id="UP000245590"/>
    </source>
</evidence>
<dbReference type="OrthoDB" id="4794435at2"/>
<name>A0A2U2RP38_9MICO</name>
<feature type="transmembrane region" description="Helical" evidence="2">
    <location>
        <begin position="43"/>
        <end position="65"/>
    </location>
</feature>
<sequence length="119" mass="12353">MTTPNPNFSSPTPGPGQGGPGASSPVPGGQGGAPGAPVSKTKWIVQLVVGTLCFGNLVTMILAIIGLVKADQDLPLANKLYKWGWIIYAIWAVLTIIGLIVYFTVVVPALINSGSMQTY</sequence>
<keyword evidence="4" id="KW-1185">Reference proteome</keyword>
<evidence type="ECO:0000256" key="2">
    <source>
        <dbReference type="SAM" id="Phobius"/>
    </source>
</evidence>
<keyword evidence="2" id="KW-1133">Transmembrane helix</keyword>
<evidence type="ECO:0000313" key="3">
    <source>
        <dbReference type="EMBL" id="PWH07658.1"/>
    </source>
</evidence>
<organism evidence="3 4">
    <name type="scientific">Brachybacterium endophyticum</name>
    <dbReference type="NCBI Taxonomy" id="2182385"/>
    <lineage>
        <taxon>Bacteria</taxon>
        <taxon>Bacillati</taxon>
        <taxon>Actinomycetota</taxon>
        <taxon>Actinomycetes</taxon>
        <taxon>Micrococcales</taxon>
        <taxon>Dermabacteraceae</taxon>
        <taxon>Brachybacterium</taxon>
    </lineage>
</organism>
<accession>A0A2U2RP38</accession>
<keyword evidence="2" id="KW-0472">Membrane</keyword>
<evidence type="ECO:0008006" key="5">
    <source>
        <dbReference type="Google" id="ProtNLM"/>
    </source>
</evidence>
<reference evidence="3 4" key="1">
    <citation type="submission" date="2018-05" db="EMBL/GenBank/DDBJ databases">
        <title>Brachybacterium sp. M1HQ-2T, whole genome shotgun sequence.</title>
        <authorList>
            <person name="Tuo L."/>
        </authorList>
    </citation>
    <scope>NUCLEOTIDE SEQUENCE [LARGE SCALE GENOMIC DNA]</scope>
    <source>
        <strain evidence="3 4">M1HQ-2</strain>
    </source>
</reference>
<evidence type="ECO:0000256" key="1">
    <source>
        <dbReference type="SAM" id="MobiDB-lite"/>
    </source>
</evidence>
<dbReference type="RefSeq" id="WP_109274545.1">
    <property type="nucleotide sequence ID" value="NZ_QFKX01000001.1"/>
</dbReference>
<feature type="transmembrane region" description="Helical" evidence="2">
    <location>
        <begin position="85"/>
        <end position="111"/>
    </location>
</feature>
<comment type="caution">
    <text evidence="3">The sequence shown here is derived from an EMBL/GenBank/DDBJ whole genome shotgun (WGS) entry which is preliminary data.</text>
</comment>
<dbReference type="EMBL" id="QFKX01000001">
    <property type="protein sequence ID" value="PWH07658.1"/>
    <property type="molecule type" value="Genomic_DNA"/>
</dbReference>
<feature type="compositionally biased region" description="Low complexity" evidence="1">
    <location>
        <begin position="1"/>
        <end position="11"/>
    </location>
</feature>
<gene>
    <name evidence="3" type="ORF">DEO23_03270</name>
</gene>
<keyword evidence="2" id="KW-0812">Transmembrane</keyword>
<dbReference type="Proteomes" id="UP000245590">
    <property type="component" value="Unassembled WGS sequence"/>
</dbReference>
<feature type="region of interest" description="Disordered" evidence="1">
    <location>
        <begin position="1"/>
        <end position="36"/>
    </location>
</feature>
<protein>
    <recommendedName>
        <fullName evidence="5">Cardiolipin synthase N-terminal domain-containing protein</fullName>
    </recommendedName>
</protein>
<proteinExistence type="predicted"/>
<dbReference type="AlphaFoldDB" id="A0A2U2RP38"/>